<organism evidence="2 3">
    <name type="scientific">Deinococcus carri</name>
    <dbReference type="NCBI Taxonomy" id="1211323"/>
    <lineage>
        <taxon>Bacteria</taxon>
        <taxon>Thermotogati</taxon>
        <taxon>Deinococcota</taxon>
        <taxon>Deinococci</taxon>
        <taxon>Deinococcales</taxon>
        <taxon>Deinococcaceae</taxon>
        <taxon>Deinococcus</taxon>
    </lineage>
</organism>
<sequence length="170" mass="18241">MVEAPVVRALTAADAPAYREVRLTALQTDPLAFITTAAEFAVRPLPDIAVRLDPTADAVTFGAFMAGELVGILTVSREERPALRHRGNVFGVSVLPVARGRGCGDALLRAGIAHACTWVGVTALHLGVTETQHAARRLYERHGFRVWGTQPDAVRHEGRGLAEHHLSLGL</sequence>
<dbReference type="EMBL" id="BAABRP010000014">
    <property type="protein sequence ID" value="GAA5514160.1"/>
    <property type="molecule type" value="Genomic_DNA"/>
</dbReference>
<dbReference type="InterPro" id="IPR051556">
    <property type="entry name" value="N-term/lysine_N-AcTrnsfr"/>
</dbReference>
<comment type="caution">
    <text evidence="2">The sequence shown here is derived from an EMBL/GenBank/DDBJ whole genome shotgun (WGS) entry which is preliminary data.</text>
</comment>
<keyword evidence="3" id="KW-1185">Reference proteome</keyword>
<feature type="domain" description="N-acetyltransferase" evidence="1">
    <location>
        <begin position="5"/>
        <end position="170"/>
    </location>
</feature>
<dbReference type="PANTHER" id="PTHR42919:SF20">
    <property type="entry name" value="GCN5-RELATED N-ACETYLTRANSFERASE 10, CHLOROPLASTIC"/>
    <property type="match status" value="1"/>
</dbReference>
<evidence type="ECO:0000313" key="3">
    <source>
        <dbReference type="Proteomes" id="UP001401887"/>
    </source>
</evidence>
<evidence type="ECO:0000313" key="2">
    <source>
        <dbReference type="EMBL" id="GAA5514160.1"/>
    </source>
</evidence>
<dbReference type="PANTHER" id="PTHR42919">
    <property type="entry name" value="N-ALPHA-ACETYLTRANSFERASE"/>
    <property type="match status" value="1"/>
</dbReference>
<accession>A0ABP9WCH0</accession>
<dbReference type="SUPFAM" id="SSF55729">
    <property type="entry name" value="Acyl-CoA N-acyltransferases (Nat)"/>
    <property type="match status" value="1"/>
</dbReference>
<dbReference type="RefSeq" id="WP_345466527.1">
    <property type="nucleotide sequence ID" value="NZ_BAABRP010000014.1"/>
</dbReference>
<dbReference type="CDD" id="cd04301">
    <property type="entry name" value="NAT_SF"/>
    <property type="match status" value="1"/>
</dbReference>
<dbReference type="InterPro" id="IPR000182">
    <property type="entry name" value="GNAT_dom"/>
</dbReference>
<evidence type="ECO:0000259" key="1">
    <source>
        <dbReference type="PROSITE" id="PS51186"/>
    </source>
</evidence>
<dbReference type="Pfam" id="PF00583">
    <property type="entry name" value="Acetyltransf_1"/>
    <property type="match status" value="1"/>
</dbReference>
<dbReference type="InterPro" id="IPR016181">
    <property type="entry name" value="Acyl_CoA_acyltransferase"/>
</dbReference>
<dbReference type="Proteomes" id="UP001401887">
    <property type="component" value="Unassembled WGS sequence"/>
</dbReference>
<name>A0ABP9WCH0_9DEIO</name>
<reference evidence="2 3" key="1">
    <citation type="submission" date="2024-02" db="EMBL/GenBank/DDBJ databases">
        <title>Deinococcus carri NBRC 110142.</title>
        <authorList>
            <person name="Ichikawa N."/>
            <person name="Katano-Makiyama Y."/>
            <person name="Hidaka K."/>
        </authorList>
    </citation>
    <scope>NUCLEOTIDE SEQUENCE [LARGE SCALE GENOMIC DNA]</scope>
    <source>
        <strain evidence="2 3">NBRC 110142</strain>
    </source>
</reference>
<dbReference type="Gene3D" id="3.40.630.30">
    <property type="match status" value="1"/>
</dbReference>
<gene>
    <name evidence="2" type="primary">mshD_5</name>
    <name evidence="2" type="ORF">Dcar01_02913</name>
</gene>
<protein>
    <submittedName>
        <fullName evidence="2">Mycothiol acetyltransferase</fullName>
    </submittedName>
</protein>
<proteinExistence type="predicted"/>
<dbReference type="PROSITE" id="PS51186">
    <property type="entry name" value="GNAT"/>
    <property type="match status" value="1"/>
</dbReference>